<protein>
    <submittedName>
        <fullName evidence="1">Uncharacterized protein</fullName>
    </submittedName>
</protein>
<gene>
    <name evidence="1" type="ORF">EVAR_76973_1</name>
</gene>
<accession>A0A4C1SF81</accession>
<evidence type="ECO:0000313" key="1">
    <source>
        <dbReference type="EMBL" id="GBP00745.1"/>
    </source>
</evidence>
<organism evidence="1 2">
    <name type="scientific">Eumeta variegata</name>
    <name type="common">Bagworm moth</name>
    <name type="synonym">Eumeta japonica</name>
    <dbReference type="NCBI Taxonomy" id="151549"/>
    <lineage>
        <taxon>Eukaryota</taxon>
        <taxon>Metazoa</taxon>
        <taxon>Ecdysozoa</taxon>
        <taxon>Arthropoda</taxon>
        <taxon>Hexapoda</taxon>
        <taxon>Insecta</taxon>
        <taxon>Pterygota</taxon>
        <taxon>Neoptera</taxon>
        <taxon>Endopterygota</taxon>
        <taxon>Lepidoptera</taxon>
        <taxon>Glossata</taxon>
        <taxon>Ditrysia</taxon>
        <taxon>Tineoidea</taxon>
        <taxon>Psychidae</taxon>
        <taxon>Oiketicinae</taxon>
        <taxon>Eumeta</taxon>
    </lineage>
</organism>
<evidence type="ECO:0000313" key="2">
    <source>
        <dbReference type="Proteomes" id="UP000299102"/>
    </source>
</evidence>
<keyword evidence="2" id="KW-1185">Reference proteome</keyword>
<dbReference type="AlphaFoldDB" id="A0A4C1SF81"/>
<sequence length="129" mass="13970">MIAQNHTVEIYRTVLSEQLVSSVSHHALSKAPSISSYAASLAAAAPSAIRGTRSTFFPWFFPAQGAGLWASKTLEGHSHPCPASNKPRSRKITAWHMSDVNYQCLELFKNVMPLKDGSTPGKSLEVTDG</sequence>
<comment type="caution">
    <text evidence="1">The sequence shown here is derived from an EMBL/GenBank/DDBJ whole genome shotgun (WGS) entry which is preliminary data.</text>
</comment>
<dbReference type="EMBL" id="BGZK01000006">
    <property type="protein sequence ID" value="GBP00745.1"/>
    <property type="molecule type" value="Genomic_DNA"/>
</dbReference>
<proteinExistence type="predicted"/>
<name>A0A4C1SF81_EUMVA</name>
<reference evidence="1 2" key="1">
    <citation type="journal article" date="2019" name="Commun. Biol.">
        <title>The bagworm genome reveals a unique fibroin gene that provides high tensile strength.</title>
        <authorList>
            <person name="Kono N."/>
            <person name="Nakamura H."/>
            <person name="Ohtoshi R."/>
            <person name="Tomita M."/>
            <person name="Numata K."/>
            <person name="Arakawa K."/>
        </authorList>
    </citation>
    <scope>NUCLEOTIDE SEQUENCE [LARGE SCALE GENOMIC DNA]</scope>
</reference>
<dbReference type="Proteomes" id="UP000299102">
    <property type="component" value="Unassembled WGS sequence"/>
</dbReference>